<organism evidence="1 2">
    <name type="scientific">Tanacetum coccineum</name>
    <dbReference type="NCBI Taxonomy" id="301880"/>
    <lineage>
        <taxon>Eukaryota</taxon>
        <taxon>Viridiplantae</taxon>
        <taxon>Streptophyta</taxon>
        <taxon>Embryophyta</taxon>
        <taxon>Tracheophyta</taxon>
        <taxon>Spermatophyta</taxon>
        <taxon>Magnoliopsida</taxon>
        <taxon>eudicotyledons</taxon>
        <taxon>Gunneridae</taxon>
        <taxon>Pentapetalae</taxon>
        <taxon>asterids</taxon>
        <taxon>campanulids</taxon>
        <taxon>Asterales</taxon>
        <taxon>Asteraceae</taxon>
        <taxon>Asteroideae</taxon>
        <taxon>Anthemideae</taxon>
        <taxon>Anthemidinae</taxon>
        <taxon>Tanacetum</taxon>
    </lineage>
</organism>
<comment type="caution">
    <text evidence="1">The sequence shown here is derived from an EMBL/GenBank/DDBJ whole genome shotgun (WGS) entry which is preliminary data.</text>
</comment>
<protein>
    <submittedName>
        <fullName evidence="1">Uncharacterized protein</fullName>
    </submittedName>
</protein>
<evidence type="ECO:0000313" key="1">
    <source>
        <dbReference type="EMBL" id="GJT25407.1"/>
    </source>
</evidence>
<name>A0ABQ5CGM0_9ASTR</name>
<dbReference type="EMBL" id="BQNB010014211">
    <property type="protein sequence ID" value="GJT25407.1"/>
    <property type="molecule type" value="Genomic_DNA"/>
</dbReference>
<gene>
    <name evidence="1" type="ORF">Tco_0895344</name>
</gene>
<reference evidence="1" key="1">
    <citation type="journal article" date="2022" name="Int. J. Mol. Sci.">
        <title>Draft Genome of Tanacetum Coccineum: Genomic Comparison of Closely Related Tanacetum-Family Plants.</title>
        <authorList>
            <person name="Yamashiro T."/>
            <person name="Shiraishi A."/>
            <person name="Nakayama K."/>
            <person name="Satake H."/>
        </authorList>
    </citation>
    <scope>NUCLEOTIDE SEQUENCE</scope>
</reference>
<evidence type="ECO:0000313" key="2">
    <source>
        <dbReference type="Proteomes" id="UP001151760"/>
    </source>
</evidence>
<keyword evidence="2" id="KW-1185">Reference proteome</keyword>
<sequence length="129" mass="14296">MRIFQGVRRIFWKRRNGEMERVREDGPGDGIVEGVWAESDGKGVDEPTLWRLKCGWAVSGEVGLVKEELGCLFRGGPELLLLFRGTVGVCLFEAKDVNKGEGSESRKLYEGGDEGVIDRYGDCVLSNVT</sequence>
<reference evidence="1" key="2">
    <citation type="submission" date="2022-01" db="EMBL/GenBank/DDBJ databases">
        <authorList>
            <person name="Yamashiro T."/>
            <person name="Shiraishi A."/>
            <person name="Satake H."/>
            <person name="Nakayama K."/>
        </authorList>
    </citation>
    <scope>NUCLEOTIDE SEQUENCE</scope>
</reference>
<proteinExistence type="predicted"/>
<accession>A0ABQ5CGM0</accession>
<dbReference type="Proteomes" id="UP001151760">
    <property type="component" value="Unassembled WGS sequence"/>
</dbReference>